<dbReference type="AlphaFoldDB" id="A0AA37TXV5"/>
<evidence type="ECO:0000313" key="2">
    <source>
        <dbReference type="Proteomes" id="UP001157355"/>
    </source>
</evidence>
<comment type="caution">
    <text evidence="1">The sequence shown here is derived from an EMBL/GenBank/DDBJ whole genome shotgun (WGS) entry which is preliminary data.</text>
</comment>
<proteinExistence type="predicted"/>
<name>A0AA37TXV5_9RHOB</name>
<reference evidence="1 2" key="1">
    <citation type="journal article" date="2014" name="Int. J. Syst. Evol. Microbiol.">
        <title>Complete genome sequence of Corynebacterium casei LMG S-19264T (=DSM 44701T), isolated from a smear-ripened cheese.</title>
        <authorList>
            <consortium name="US DOE Joint Genome Institute (JGI-PGF)"/>
            <person name="Walter F."/>
            <person name="Albersmeier A."/>
            <person name="Kalinowski J."/>
            <person name="Ruckert C."/>
        </authorList>
    </citation>
    <scope>NUCLEOTIDE SEQUENCE [LARGE SCALE GENOMIC DNA]</scope>
    <source>
        <strain evidence="1 2">NBRC 111766</strain>
    </source>
</reference>
<organism evidence="1 2">
    <name type="scientific">Cypionkella aquatica</name>
    <dbReference type="NCBI Taxonomy" id="1756042"/>
    <lineage>
        <taxon>Bacteria</taxon>
        <taxon>Pseudomonadati</taxon>
        <taxon>Pseudomonadota</taxon>
        <taxon>Alphaproteobacteria</taxon>
        <taxon>Rhodobacterales</taxon>
        <taxon>Paracoccaceae</taxon>
        <taxon>Cypionkella</taxon>
    </lineage>
</organism>
<accession>A0AA37TXV5</accession>
<sequence length="134" mass="14582">MIASSSVLAADFLARDISQTPAKGKRKGIRATNSLRISTLWKKKRAPQNHSTRACGDLVLHADAAPAPHKAQATPNHLAVDLHLQPTSPRHLHKAAPRARESPEPNLADARAIALARHPANATFLRARQKKLPR</sequence>
<dbReference type="EMBL" id="BSPP01000010">
    <property type="protein sequence ID" value="GLS87773.1"/>
    <property type="molecule type" value="Genomic_DNA"/>
</dbReference>
<gene>
    <name evidence="1" type="ORF">GCM10010873_27470</name>
</gene>
<dbReference type="Proteomes" id="UP001157355">
    <property type="component" value="Unassembled WGS sequence"/>
</dbReference>
<evidence type="ECO:0000313" key="1">
    <source>
        <dbReference type="EMBL" id="GLS87773.1"/>
    </source>
</evidence>
<protein>
    <submittedName>
        <fullName evidence="1">Uncharacterized protein</fullName>
    </submittedName>
</protein>
<keyword evidence="2" id="KW-1185">Reference proteome</keyword>